<dbReference type="Gene3D" id="3.40.190.10">
    <property type="entry name" value="Periplasmic binding protein-like II"/>
    <property type="match status" value="1"/>
</dbReference>
<dbReference type="PROSITE" id="PS51257">
    <property type="entry name" value="PROKAR_LIPOPROTEIN"/>
    <property type="match status" value="1"/>
</dbReference>
<sequence>MKKFALIMLGLSLFITGCGGEKKEEKINNNIVVSQGSKPKSLDPNMYNEIPALTITEQIFNTLLKVDENGNIVPELAESFEYVSPTELVIKIRQGVKFHNGDTLTSKDVAFSINRMLDKPASRVMIDAITKVEIIDDYTVKLILSEPSSPLLFGLAHPLTAILNEKDTIAKNDVIATEPVGTGPYKFVEWGSGEKIELVAFDDYFEGRPKIDNLTYRAITENSSRLAALETGEIDIAYNMDAIDSGMIEKNPDLQLISKPTTSTEYITFNNTKAPFDNKDFRKAVNYTLDKQSMSDSIFMGKAIPANSIVNPNVFGHSDSVEGYPYNKEKAIEYLKKSGIQNPSFTLFVNDNTTRLQLAQIIQANLKEIGIDMKIETLEWGTYLQKTAQGEHQALLGGWVSGTSDADIVFFPLLHSSSHGGAGNRAFYTNKELDKVIEEARLTSDSAERKALFFKGQEILQEDAPFGLLLYKNENIGLNKRVKGFKYDATTMHNLKDLYIENK</sequence>
<keyword evidence="2" id="KW-0813">Transport</keyword>
<organism evidence="5 6">
    <name type="scientific">Fusobacterium mortiferum</name>
    <dbReference type="NCBI Taxonomy" id="850"/>
    <lineage>
        <taxon>Bacteria</taxon>
        <taxon>Fusobacteriati</taxon>
        <taxon>Fusobacteriota</taxon>
        <taxon>Fusobacteriia</taxon>
        <taxon>Fusobacteriales</taxon>
        <taxon>Fusobacteriaceae</taxon>
        <taxon>Fusobacterium</taxon>
    </lineage>
</organism>
<dbReference type="GO" id="GO:0015833">
    <property type="term" value="P:peptide transport"/>
    <property type="evidence" value="ECO:0007669"/>
    <property type="project" value="TreeGrafter"/>
</dbReference>
<dbReference type="Proteomes" id="UP000284676">
    <property type="component" value="Unassembled WGS sequence"/>
</dbReference>
<dbReference type="SUPFAM" id="SSF53850">
    <property type="entry name" value="Periplasmic binding protein-like II"/>
    <property type="match status" value="1"/>
</dbReference>
<dbReference type="Pfam" id="PF00496">
    <property type="entry name" value="SBP_bac_5"/>
    <property type="match status" value="1"/>
</dbReference>
<dbReference type="InterPro" id="IPR030678">
    <property type="entry name" value="Peptide/Ni-bd"/>
</dbReference>
<proteinExistence type="inferred from homology"/>
<dbReference type="PANTHER" id="PTHR30290">
    <property type="entry name" value="PERIPLASMIC BINDING COMPONENT OF ABC TRANSPORTER"/>
    <property type="match status" value="1"/>
</dbReference>
<dbReference type="InterPro" id="IPR000914">
    <property type="entry name" value="SBP_5_dom"/>
</dbReference>
<evidence type="ECO:0000313" key="5">
    <source>
        <dbReference type="EMBL" id="RHF72279.1"/>
    </source>
</evidence>
<evidence type="ECO:0000313" key="6">
    <source>
        <dbReference type="Proteomes" id="UP000284676"/>
    </source>
</evidence>
<evidence type="ECO:0000256" key="2">
    <source>
        <dbReference type="ARBA" id="ARBA00022448"/>
    </source>
</evidence>
<reference evidence="5 6" key="1">
    <citation type="submission" date="2018-08" db="EMBL/GenBank/DDBJ databases">
        <title>A genome reference for cultivated species of the human gut microbiota.</title>
        <authorList>
            <person name="Zou Y."/>
            <person name="Xue W."/>
            <person name="Luo G."/>
        </authorList>
    </citation>
    <scope>NUCLEOTIDE SEQUENCE [LARGE SCALE GENOMIC DNA]</scope>
    <source>
        <strain evidence="5 6">AM25-1</strain>
    </source>
</reference>
<dbReference type="Gene3D" id="3.10.105.10">
    <property type="entry name" value="Dipeptide-binding Protein, Domain 3"/>
    <property type="match status" value="1"/>
</dbReference>
<dbReference type="Gene3D" id="3.90.76.10">
    <property type="entry name" value="Dipeptide-binding Protein, Domain 1"/>
    <property type="match status" value="1"/>
</dbReference>
<dbReference type="GO" id="GO:1904680">
    <property type="term" value="F:peptide transmembrane transporter activity"/>
    <property type="evidence" value="ECO:0007669"/>
    <property type="project" value="TreeGrafter"/>
</dbReference>
<dbReference type="GO" id="GO:0042597">
    <property type="term" value="C:periplasmic space"/>
    <property type="evidence" value="ECO:0007669"/>
    <property type="project" value="UniProtKB-ARBA"/>
</dbReference>
<comment type="similarity">
    <text evidence="1">Belongs to the bacterial solute-binding protein 5 family.</text>
</comment>
<dbReference type="GO" id="GO:0043190">
    <property type="term" value="C:ATP-binding cassette (ABC) transporter complex"/>
    <property type="evidence" value="ECO:0007669"/>
    <property type="project" value="InterPro"/>
</dbReference>
<dbReference type="PIRSF" id="PIRSF002741">
    <property type="entry name" value="MppA"/>
    <property type="match status" value="1"/>
</dbReference>
<gene>
    <name evidence="5" type="ORF">DW663_06765</name>
</gene>
<feature type="domain" description="Solute-binding protein family 5" evidence="4">
    <location>
        <begin position="71"/>
        <end position="418"/>
    </location>
</feature>
<evidence type="ECO:0000259" key="4">
    <source>
        <dbReference type="Pfam" id="PF00496"/>
    </source>
</evidence>
<accession>A0A414PUM3</accession>
<dbReference type="PANTHER" id="PTHR30290:SF9">
    <property type="entry name" value="OLIGOPEPTIDE-BINDING PROTEIN APPA"/>
    <property type="match status" value="1"/>
</dbReference>
<dbReference type="RefSeq" id="WP_118234359.1">
    <property type="nucleotide sequence ID" value="NZ_JADYUG010000018.1"/>
</dbReference>
<dbReference type="EMBL" id="QRHL01000009">
    <property type="protein sequence ID" value="RHF72279.1"/>
    <property type="molecule type" value="Genomic_DNA"/>
</dbReference>
<comment type="caution">
    <text evidence="5">The sequence shown here is derived from an EMBL/GenBank/DDBJ whole genome shotgun (WGS) entry which is preliminary data.</text>
</comment>
<dbReference type="AlphaFoldDB" id="A0A414PUM3"/>
<protein>
    <submittedName>
        <fullName evidence="5">ABC transporter substrate-binding protein</fullName>
    </submittedName>
</protein>
<dbReference type="InterPro" id="IPR039424">
    <property type="entry name" value="SBP_5"/>
</dbReference>
<name>A0A414PUM3_FUSMR</name>
<keyword evidence="3" id="KW-0732">Signal</keyword>
<evidence type="ECO:0000256" key="3">
    <source>
        <dbReference type="ARBA" id="ARBA00022729"/>
    </source>
</evidence>
<evidence type="ECO:0000256" key="1">
    <source>
        <dbReference type="ARBA" id="ARBA00005695"/>
    </source>
</evidence>